<reference evidence="1 2" key="1">
    <citation type="submission" date="2012-08" db="EMBL/GenBank/DDBJ databases">
        <title>Genome sequencing of Lactobacillus florum 8D.</title>
        <authorList>
            <person name="Kim E.B."/>
            <person name="Marco M.L."/>
        </authorList>
    </citation>
    <scope>NUCLEOTIDE SEQUENCE [LARGE SCALE GENOMIC DNA]</scope>
    <source>
        <strain evidence="1 2">8D</strain>
    </source>
</reference>
<dbReference type="PATRIC" id="fig|1221538.3.peg.1134"/>
<dbReference type="RefSeq" id="WP_035422437.1">
    <property type="nucleotide sequence ID" value="NZ_ALXG01000045.1"/>
</dbReference>
<evidence type="ECO:0008006" key="3">
    <source>
        <dbReference type="Google" id="ProtNLM"/>
    </source>
</evidence>
<comment type="caution">
    <text evidence="1">The sequence shown here is derived from an EMBL/GenBank/DDBJ whole genome shotgun (WGS) entry which is preliminary data.</text>
</comment>
<protein>
    <recommendedName>
        <fullName evidence="3">Holin</fullName>
    </recommendedName>
</protein>
<dbReference type="Proteomes" id="UP000019474">
    <property type="component" value="Unassembled WGS sequence"/>
</dbReference>
<dbReference type="AlphaFoldDB" id="W9ED74"/>
<name>W9ED74_9LACO</name>
<organism evidence="1 2">
    <name type="scientific">Fructilactobacillus florum 8D</name>
    <dbReference type="NCBI Taxonomy" id="1221538"/>
    <lineage>
        <taxon>Bacteria</taxon>
        <taxon>Bacillati</taxon>
        <taxon>Bacillota</taxon>
        <taxon>Bacilli</taxon>
        <taxon>Lactobacillales</taxon>
        <taxon>Lactobacillaceae</taxon>
        <taxon>Fructilactobacillus</taxon>
    </lineage>
</organism>
<keyword evidence="2" id="KW-1185">Reference proteome</keyword>
<dbReference type="EMBL" id="ALXG01000045">
    <property type="protein sequence ID" value="ETO40017.1"/>
    <property type="molecule type" value="Genomic_DNA"/>
</dbReference>
<proteinExistence type="predicted"/>
<gene>
    <name evidence="1" type="ORF">B808_1126</name>
</gene>
<accession>W9ED74</accession>
<evidence type="ECO:0000313" key="2">
    <source>
        <dbReference type="Proteomes" id="UP000019474"/>
    </source>
</evidence>
<evidence type="ECO:0000313" key="1">
    <source>
        <dbReference type="EMBL" id="ETO40017.1"/>
    </source>
</evidence>
<sequence>MNELIKLIDPATALVIITAIIKLIAPTVKAIHLTNRQQALYNQAKAAVTFAAQQTGLDDDQRRRLAEQDLAHFATDHGIHVSETTIENVTEYAYQILKNSDSINISSYEPKDKLTGDASLPKMDDSTIKAIKDSEPAGTDKAQELAEQNKELDGGAK</sequence>